<organism evidence="1">
    <name type="scientific">Rhizophora mucronata</name>
    <name type="common">Asiatic mangrove</name>
    <dbReference type="NCBI Taxonomy" id="61149"/>
    <lineage>
        <taxon>Eukaryota</taxon>
        <taxon>Viridiplantae</taxon>
        <taxon>Streptophyta</taxon>
        <taxon>Embryophyta</taxon>
        <taxon>Tracheophyta</taxon>
        <taxon>Spermatophyta</taxon>
        <taxon>Magnoliopsida</taxon>
        <taxon>eudicotyledons</taxon>
        <taxon>Gunneridae</taxon>
        <taxon>Pentapetalae</taxon>
        <taxon>rosids</taxon>
        <taxon>fabids</taxon>
        <taxon>Malpighiales</taxon>
        <taxon>Rhizophoraceae</taxon>
        <taxon>Rhizophora</taxon>
    </lineage>
</organism>
<accession>A0A2P2N601</accession>
<sequence length="49" mass="5964">MHHQNHHRHHHHHLHLCFRSPNNPLPLSLFLCVWKSCSQLYLISYSNKN</sequence>
<proteinExistence type="predicted"/>
<protein>
    <submittedName>
        <fullName evidence="1">Uncharacterized protein</fullName>
    </submittedName>
</protein>
<name>A0A2P2N601_RHIMU</name>
<dbReference type="EMBL" id="GGEC01057399">
    <property type="protein sequence ID" value="MBX37883.1"/>
    <property type="molecule type" value="Transcribed_RNA"/>
</dbReference>
<reference evidence="1" key="1">
    <citation type="submission" date="2018-02" db="EMBL/GenBank/DDBJ databases">
        <title>Rhizophora mucronata_Transcriptome.</title>
        <authorList>
            <person name="Meera S.P."/>
            <person name="Sreeshan A."/>
            <person name="Augustine A."/>
        </authorList>
    </citation>
    <scope>NUCLEOTIDE SEQUENCE</scope>
    <source>
        <tissue evidence="1">Leaf</tissue>
    </source>
</reference>
<evidence type="ECO:0000313" key="1">
    <source>
        <dbReference type="EMBL" id="MBX37883.1"/>
    </source>
</evidence>
<dbReference type="AlphaFoldDB" id="A0A2P2N601"/>